<accession>D7E5Z3</accession>
<comment type="subunit">
    <text evidence="5 10">Heterodimer of LeuC and LeuD.</text>
</comment>
<dbReference type="STRING" id="644295.Metev_0083"/>
<sequence>MKGKVWKFGEDIDTDAIIPGRYLIFNTPEELAKHAFEGIRPDFAENVKENDIIVAGSNFGCGSSREHAPLALKGTKIGCVIAKSFARIFFRNAINIGVPLLECSETDKIEEEDEIEVELSTGVIENKTKNEKYQATPLPDFVREIVDAGGLIEYTKKLVN</sequence>
<evidence type="ECO:0000256" key="2">
    <source>
        <dbReference type="ARBA" id="ARBA00002695"/>
    </source>
</evidence>
<dbReference type="Gene3D" id="3.20.19.10">
    <property type="entry name" value="Aconitase, domain 4"/>
    <property type="match status" value="1"/>
</dbReference>
<evidence type="ECO:0000256" key="3">
    <source>
        <dbReference type="ARBA" id="ARBA00004729"/>
    </source>
</evidence>
<dbReference type="GO" id="GO:0003861">
    <property type="term" value="F:3-isopropylmalate dehydratase activity"/>
    <property type="evidence" value="ECO:0007669"/>
    <property type="project" value="UniProtKB-UniRule"/>
</dbReference>
<comment type="caution">
    <text evidence="10">Lacks conserved residue(s) required for the propagation of feature annotation.</text>
</comment>
<evidence type="ECO:0000256" key="5">
    <source>
        <dbReference type="ARBA" id="ARBA00011271"/>
    </source>
</evidence>
<dbReference type="HAMAP" id="MF_01032">
    <property type="entry name" value="LeuD_type2"/>
    <property type="match status" value="1"/>
</dbReference>
<evidence type="ECO:0000256" key="8">
    <source>
        <dbReference type="ARBA" id="ARBA00023239"/>
    </source>
</evidence>
<comment type="function">
    <text evidence="2 10">Catalyzes the isomerization between 2-isopropylmalate and 3-isopropylmalate, via the formation of 2-isopropylmaleate.</text>
</comment>
<evidence type="ECO:0000313" key="13">
    <source>
        <dbReference type="Proteomes" id="UP000000391"/>
    </source>
</evidence>
<dbReference type="SUPFAM" id="SSF52016">
    <property type="entry name" value="LeuD/IlvD-like"/>
    <property type="match status" value="1"/>
</dbReference>
<dbReference type="UniPathway" id="UPA00048">
    <property type="reaction ID" value="UER00071"/>
</dbReference>
<gene>
    <name evidence="10" type="primary">leuD</name>
    <name evidence="12" type="ordered locus">Metev_0083</name>
</gene>
<evidence type="ECO:0000256" key="4">
    <source>
        <dbReference type="ARBA" id="ARBA00009869"/>
    </source>
</evidence>
<evidence type="ECO:0000313" key="12">
    <source>
        <dbReference type="EMBL" id="ADI73015.1"/>
    </source>
</evidence>
<evidence type="ECO:0000256" key="1">
    <source>
        <dbReference type="ARBA" id="ARBA00000491"/>
    </source>
</evidence>
<reference evidence="12 13" key="1">
    <citation type="submission" date="2010-06" db="EMBL/GenBank/DDBJ databases">
        <title>Complete sequence chromosome of Methanohalobium evestigatum Z-7303.</title>
        <authorList>
            <consortium name="US DOE Joint Genome Institute"/>
            <person name="Lucas S."/>
            <person name="Copeland A."/>
            <person name="Lapidus A."/>
            <person name="Cheng J.-F."/>
            <person name="Bruce D."/>
            <person name="Goodwin L."/>
            <person name="Pitluck S."/>
            <person name="Saunders E."/>
            <person name="Detter J.C."/>
            <person name="Han C."/>
            <person name="Tapia R."/>
            <person name="Land M."/>
            <person name="Hauser L."/>
            <person name="Kyrpides N."/>
            <person name="Mikhailova N."/>
            <person name="Sieprawska-Lupa M."/>
            <person name="Whitman W.B."/>
            <person name="Anderson I."/>
            <person name="Woyke T."/>
        </authorList>
    </citation>
    <scope>NUCLEOTIDE SEQUENCE [LARGE SCALE GENOMIC DNA]</scope>
    <source>
        <strain evidence="13">ATCC BAA-1072 / DSM 3721 / NBRC 107634 / OCM 161 / Z-7303</strain>
    </source>
</reference>
<comment type="similarity">
    <text evidence="4 10">Belongs to the LeuD family. LeuD type 2 subfamily.</text>
</comment>
<dbReference type="InterPro" id="IPR000573">
    <property type="entry name" value="AconitaseA/IPMdHydase_ssu_swvl"/>
</dbReference>
<dbReference type="FunFam" id="3.20.19.10:FF:000007">
    <property type="entry name" value="Isopropylmalate/citramalate isomerase small subunit"/>
    <property type="match status" value="1"/>
</dbReference>
<keyword evidence="7 10" id="KW-0028">Amino-acid biosynthesis</keyword>
<evidence type="ECO:0000256" key="9">
    <source>
        <dbReference type="ARBA" id="ARBA00023304"/>
    </source>
</evidence>
<dbReference type="InterPro" id="IPR015928">
    <property type="entry name" value="Aconitase/3IPM_dehydase_swvl"/>
</dbReference>
<keyword evidence="6 10" id="KW-0432">Leucine biosynthesis</keyword>
<comment type="pathway">
    <text evidence="3 10">Amino-acid biosynthesis; L-leucine biosynthesis; L-leucine from 3-methyl-2-oxobutanoate: step 2/4.</text>
</comment>
<dbReference type="EMBL" id="CP002069">
    <property type="protein sequence ID" value="ADI73015.1"/>
    <property type="molecule type" value="Genomic_DNA"/>
</dbReference>
<dbReference type="InterPro" id="IPR050075">
    <property type="entry name" value="LeuD"/>
</dbReference>
<dbReference type="RefSeq" id="WP_013193583.1">
    <property type="nucleotide sequence ID" value="NC_014253.1"/>
</dbReference>
<comment type="catalytic activity">
    <reaction evidence="1 10">
        <text>(2R,3S)-3-isopropylmalate = (2S)-2-isopropylmalate</text>
        <dbReference type="Rhea" id="RHEA:32287"/>
        <dbReference type="ChEBI" id="CHEBI:1178"/>
        <dbReference type="ChEBI" id="CHEBI:35121"/>
        <dbReference type="EC" id="4.2.1.33"/>
    </reaction>
</comment>
<dbReference type="EC" id="4.2.1.33" evidence="10"/>
<dbReference type="GO" id="GO:0009098">
    <property type="term" value="P:L-leucine biosynthetic process"/>
    <property type="evidence" value="ECO:0007669"/>
    <property type="project" value="UniProtKB-UniRule"/>
</dbReference>
<dbReference type="InterPro" id="IPR011827">
    <property type="entry name" value="LeuD_type2/HacB/DmdB"/>
</dbReference>
<organism evidence="12 13">
    <name type="scientific">Methanohalobium evestigatum (strain ATCC BAA-1072 / DSM 3721 / NBRC 107634 / OCM 161 / Z-7303)</name>
    <dbReference type="NCBI Taxonomy" id="644295"/>
    <lineage>
        <taxon>Archaea</taxon>
        <taxon>Methanobacteriati</taxon>
        <taxon>Methanobacteriota</taxon>
        <taxon>Stenosarchaea group</taxon>
        <taxon>Methanomicrobia</taxon>
        <taxon>Methanosarcinales</taxon>
        <taxon>Methanosarcinaceae</taxon>
        <taxon>Methanohalobium</taxon>
    </lineage>
</organism>
<dbReference type="AlphaFoldDB" id="D7E5Z3"/>
<dbReference type="KEGG" id="mev:Metev_0083"/>
<evidence type="ECO:0000256" key="6">
    <source>
        <dbReference type="ARBA" id="ARBA00022430"/>
    </source>
</evidence>
<dbReference type="CDD" id="cd01577">
    <property type="entry name" value="IPMI_Swivel"/>
    <property type="match status" value="1"/>
</dbReference>
<dbReference type="PANTHER" id="PTHR43345">
    <property type="entry name" value="3-ISOPROPYLMALATE DEHYDRATASE SMALL SUBUNIT 2-RELATED-RELATED"/>
    <property type="match status" value="1"/>
</dbReference>
<dbReference type="NCBIfam" id="TIGR02087">
    <property type="entry name" value="LEUD_arch"/>
    <property type="match status" value="1"/>
</dbReference>
<name>D7E5Z3_METEZ</name>
<proteinExistence type="inferred from homology"/>
<keyword evidence="8 10" id="KW-0456">Lyase</keyword>
<evidence type="ECO:0000256" key="7">
    <source>
        <dbReference type="ARBA" id="ARBA00022605"/>
    </source>
</evidence>
<dbReference type="Pfam" id="PF00694">
    <property type="entry name" value="Aconitase_C"/>
    <property type="match status" value="1"/>
</dbReference>
<dbReference type="GeneID" id="9345694"/>
<dbReference type="PANTHER" id="PTHR43345:SF9">
    <property type="entry name" value="3-ISOPROPYLMALATE DEHYDRATASE SMALL SUBUNIT"/>
    <property type="match status" value="1"/>
</dbReference>
<dbReference type="HOGENOM" id="CLU_081378_1_1_2"/>
<evidence type="ECO:0000259" key="11">
    <source>
        <dbReference type="Pfam" id="PF00694"/>
    </source>
</evidence>
<dbReference type="OrthoDB" id="6505at2157"/>
<evidence type="ECO:0000256" key="10">
    <source>
        <dbReference type="HAMAP-Rule" id="MF_01032"/>
    </source>
</evidence>
<protein>
    <recommendedName>
        <fullName evidence="10">3-isopropylmalate dehydratase small subunit</fullName>
        <ecNumber evidence="10">4.2.1.33</ecNumber>
    </recommendedName>
    <alternativeName>
        <fullName evidence="10">Alpha-IPM isomerase</fullName>
        <shortName evidence="10">IPMI</shortName>
    </alternativeName>
    <alternativeName>
        <fullName evidence="10">Isopropylmalate isomerase</fullName>
    </alternativeName>
</protein>
<feature type="domain" description="Aconitase A/isopropylmalate dehydratase small subunit swivel" evidence="11">
    <location>
        <begin position="44"/>
        <end position="100"/>
    </location>
</feature>
<dbReference type="Proteomes" id="UP000000391">
    <property type="component" value="Chromosome"/>
</dbReference>
<keyword evidence="13" id="KW-1185">Reference proteome</keyword>
<keyword evidence="9 10" id="KW-0100">Branched-chain amino acid biosynthesis</keyword>
<dbReference type="InterPro" id="IPR033940">
    <property type="entry name" value="IPMI_Swivel"/>
</dbReference>